<sequence length="124" mass="13912">MTKQEGHTKIMLIGLAVILIILLLSGCSKSEFDGFYREFGVSSTDNPIELRIKGTKVTYFYEGKPTTKDGTIVDYKDVKAISTTSVYSNGDVIITKDKNNDKLLYVSFLDTGFYTKFIVSKDTR</sequence>
<evidence type="ECO:0008006" key="3">
    <source>
        <dbReference type="Google" id="ProtNLM"/>
    </source>
</evidence>
<dbReference type="EMBL" id="CP147247">
    <property type="protein sequence ID" value="WYJ90772.1"/>
    <property type="molecule type" value="Genomic_DNA"/>
</dbReference>
<protein>
    <recommendedName>
        <fullName evidence="3">Lipoprotein</fullName>
    </recommendedName>
</protein>
<accession>A0AAQ3XZ33</accession>
<name>A0AAQ3XZ33_9ENTE</name>
<dbReference type="PROSITE" id="PS51257">
    <property type="entry name" value="PROKAR_LIPOPROTEIN"/>
    <property type="match status" value="1"/>
</dbReference>
<organism evidence="1 2">
    <name type="scientific">Candidatus Enterococcus clewellii</name>
    <dbReference type="NCBI Taxonomy" id="1834193"/>
    <lineage>
        <taxon>Bacteria</taxon>
        <taxon>Bacillati</taxon>
        <taxon>Bacillota</taxon>
        <taxon>Bacilli</taxon>
        <taxon>Lactobacillales</taxon>
        <taxon>Enterococcaceae</taxon>
        <taxon>Enterococcus</taxon>
    </lineage>
</organism>
<dbReference type="Proteomes" id="UP000195141">
    <property type="component" value="Chromosome"/>
</dbReference>
<proteinExistence type="predicted"/>
<evidence type="ECO:0000313" key="2">
    <source>
        <dbReference type="Proteomes" id="UP000195141"/>
    </source>
</evidence>
<reference evidence="1" key="2">
    <citation type="submission" date="2024-03" db="EMBL/GenBank/DDBJ databases">
        <title>The Genome Sequence of Enterococcus sp. DIV0242b.</title>
        <authorList>
            <consortium name="The Broad Institute Genomics Platform"/>
            <consortium name="The Broad Institute Microbial Omics Core"/>
            <consortium name="The Broad Institute Genomic Center for Infectious Diseases"/>
            <person name="Earl A."/>
            <person name="Manson A."/>
            <person name="Gilmore M."/>
            <person name="Schwartman J."/>
            <person name="Shea T."/>
            <person name="Abouelleil A."/>
            <person name="Cao P."/>
            <person name="Chapman S."/>
            <person name="Cusick C."/>
            <person name="Young S."/>
            <person name="Neafsey D."/>
            <person name="Nusbaum C."/>
            <person name="Birren B."/>
        </authorList>
    </citation>
    <scope>NUCLEOTIDE SEQUENCE</scope>
    <source>
        <strain evidence="1">9E7_DIV0242</strain>
    </source>
</reference>
<reference evidence="1" key="1">
    <citation type="submission" date="2017-05" db="EMBL/GenBank/DDBJ databases">
        <authorList>
            <consortium name="The Broad Institute Genomics Platform"/>
            <consortium name="The Broad Institute Genomic Center for Infectious Diseases"/>
            <person name="Earl A."/>
            <person name="Manson A."/>
            <person name="Schwartman J."/>
            <person name="Gilmore M."/>
            <person name="Abouelleil A."/>
            <person name="Cao P."/>
            <person name="Chapman S."/>
            <person name="Cusick C."/>
            <person name="Shea T."/>
            <person name="Young S."/>
            <person name="Neafsey D."/>
            <person name="Nusbaum C."/>
            <person name="Birren B."/>
        </authorList>
    </citation>
    <scope>NUCLEOTIDE SEQUENCE</scope>
    <source>
        <strain evidence="1">9E7_DIV0242</strain>
    </source>
</reference>
<gene>
    <name evidence="1" type="ORF">A5888_002540</name>
</gene>
<evidence type="ECO:0000313" key="1">
    <source>
        <dbReference type="EMBL" id="WYJ90772.1"/>
    </source>
</evidence>
<keyword evidence="2" id="KW-1185">Reference proteome</keyword>
<dbReference type="RefSeq" id="WP_339101640.1">
    <property type="nucleotide sequence ID" value="NZ_CP147247.1"/>
</dbReference>
<dbReference type="AlphaFoldDB" id="A0AAQ3XZ33"/>